<gene>
    <name evidence="1" type="ORF">ACFQ3J_07480</name>
</gene>
<organism evidence="1 2">
    <name type="scientific">Paenibacillus provencensis</name>
    <dbReference type="NCBI Taxonomy" id="441151"/>
    <lineage>
        <taxon>Bacteria</taxon>
        <taxon>Bacillati</taxon>
        <taxon>Bacillota</taxon>
        <taxon>Bacilli</taxon>
        <taxon>Bacillales</taxon>
        <taxon>Paenibacillaceae</taxon>
        <taxon>Paenibacillus</taxon>
    </lineage>
</organism>
<dbReference type="PANTHER" id="PTHR40045">
    <property type="entry name" value="YCGG FAMILY PROTEIN"/>
    <property type="match status" value="1"/>
</dbReference>
<evidence type="ECO:0000313" key="1">
    <source>
        <dbReference type="EMBL" id="MFD1128009.1"/>
    </source>
</evidence>
<protein>
    <submittedName>
        <fullName evidence="1">YqcI/YcgG family protein</fullName>
    </submittedName>
</protein>
<dbReference type="InterPro" id="IPR014988">
    <property type="entry name" value="Uncharacterised_YqcI/YcgG"/>
</dbReference>
<dbReference type="PANTHER" id="PTHR40045:SF1">
    <property type="entry name" value="YQCI_YCGG FAMILY PROTEIN"/>
    <property type="match status" value="1"/>
</dbReference>
<dbReference type="Proteomes" id="UP001597169">
    <property type="component" value="Unassembled WGS sequence"/>
</dbReference>
<comment type="caution">
    <text evidence="1">The sequence shown here is derived from an EMBL/GenBank/DDBJ whole genome shotgun (WGS) entry which is preliminary data.</text>
</comment>
<reference evidence="2" key="1">
    <citation type="journal article" date="2019" name="Int. J. Syst. Evol. Microbiol.">
        <title>The Global Catalogue of Microorganisms (GCM) 10K type strain sequencing project: providing services to taxonomists for standard genome sequencing and annotation.</title>
        <authorList>
            <consortium name="The Broad Institute Genomics Platform"/>
            <consortium name="The Broad Institute Genome Sequencing Center for Infectious Disease"/>
            <person name="Wu L."/>
            <person name="Ma J."/>
        </authorList>
    </citation>
    <scope>NUCLEOTIDE SEQUENCE [LARGE SCALE GENOMIC DNA]</scope>
    <source>
        <strain evidence="2">CCUG 53519</strain>
    </source>
</reference>
<keyword evidence="2" id="KW-1185">Reference proteome</keyword>
<dbReference type="EMBL" id="JBHTKX010000001">
    <property type="protein sequence ID" value="MFD1128009.1"/>
    <property type="molecule type" value="Genomic_DNA"/>
</dbReference>
<dbReference type="RefSeq" id="WP_251583968.1">
    <property type="nucleotide sequence ID" value="NZ_JBHTKX010000001.1"/>
</dbReference>
<accession>A0ABW3PWE1</accession>
<proteinExistence type="predicted"/>
<evidence type="ECO:0000313" key="2">
    <source>
        <dbReference type="Proteomes" id="UP001597169"/>
    </source>
</evidence>
<sequence>MLIFDKEYIEHASLGGWMEEAYRFFSMKMSDTEHKFPCIPATIGHKLNHFRYVFLSDPRSEQASEQLANSLAVYGEQSKEIGNYTSLIAIFETPADLVEKYQVEEYRSLFWDVLSQTSALDEQPWPAHIPQEPDHNVWEYCFGNEQYFMYCATPAHQRRQSRHFPYFIFAITPRWVLTEFNKNVSAAAQIKKKIRERITEYDETGIHPDLNFYGSEDNFEWKQYFLSDDDQPAAGKCPFAHLHMKKS</sequence>
<dbReference type="Pfam" id="PF08892">
    <property type="entry name" value="YqcI_YcgG"/>
    <property type="match status" value="1"/>
</dbReference>
<name>A0ABW3PWE1_9BACL</name>